<evidence type="ECO:0000313" key="1">
    <source>
        <dbReference type="EMBL" id="MEA5480516.1"/>
    </source>
</evidence>
<keyword evidence="2" id="KW-1185">Reference proteome</keyword>
<reference evidence="1 2" key="1">
    <citation type="submission" date="2023-12" db="EMBL/GenBank/DDBJ databases">
        <title>Baltic Sea Cyanobacteria.</title>
        <authorList>
            <person name="Delbaje E."/>
            <person name="Fewer D.P."/>
            <person name="Shishido T.K."/>
        </authorList>
    </citation>
    <scope>NUCLEOTIDE SEQUENCE [LARGE SCALE GENOMIC DNA]</scope>
    <source>
        <strain evidence="1 2">UHCC 0370</strain>
    </source>
</reference>
<sequence length="255" mass="28122">MLGAIVGDIVGSIYEFNNHRSKDFPLFSGGCDFTDDSVLTVAVADCLMHQGNYAEYIKNYARKYPNRGYGGRFAQWIRFESMEPYNSWGNGSAMRVSSIGFVYNDLESVMNEAKRSAEVTHNHPEGVKGAQATAVAILMARQGQSKEEIKNAIAKSFGYDLNRTVDEIRPIYIFNESCQETVPEAIIAFLESTDFEDAIRNAISLGGDSDTLACITGGIAEAFYGGVPQDIAKQALSYLDNNMRAVVENFYGYLS</sequence>
<protein>
    <submittedName>
        <fullName evidence="1">ADP-ribosylglycohydrolase family protein</fullName>
    </submittedName>
</protein>
<dbReference type="Pfam" id="PF03747">
    <property type="entry name" value="ADP_ribosyl_GH"/>
    <property type="match status" value="1"/>
</dbReference>
<dbReference type="Gene3D" id="1.10.4080.10">
    <property type="entry name" value="ADP-ribosylation/Crystallin J1"/>
    <property type="match status" value="1"/>
</dbReference>
<dbReference type="EMBL" id="JAYGIE010000129">
    <property type="protein sequence ID" value="MEA5480516.1"/>
    <property type="molecule type" value="Genomic_DNA"/>
</dbReference>
<dbReference type="InterPro" id="IPR050792">
    <property type="entry name" value="ADP-ribosylglycohydrolase"/>
</dbReference>
<accession>A0ABU5TR43</accession>
<dbReference type="Proteomes" id="UP001301388">
    <property type="component" value="Unassembled WGS sequence"/>
</dbReference>
<comment type="caution">
    <text evidence="1">The sequence shown here is derived from an EMBL/GenBank/DDBJ whole genome shotgun (WGS) entry which is preliminary data.</text>
</comment>
<dbReference type="InterPro" id="IPR036705">
    <property type="entry name" value="Ribosyl_crysJ1_sf"/>
</dbReference>
<organism evidence="1 2">
    <name type="scientific">Pseudanabaena galeata UHCC 0370</name>
    <dbReference type="NCBI Taxonomy" id="3110310"/>
    <lineage>
        <taxon>Bacteria</taxon>
        <taxon>Bacillati</taxon>
        <taxon>Cyanobacteriota</taxon>
        <taxon>Cyanophyceae</taxon>
        <taxon>Pseudanabaenales</taxon>
        <taxon>Pseudanabaenaceae</taxon>
        <taxon>Pseudanabaena</taxon>
    </lineage>
</organism>
<gene>
    <name evidence="1" type="ORF">VB774_23015</name>
</gene>
<name>A0ABU5TR43_9CYAN</name>
<dbReference type="PANTHER" id="PTHR16222:SF12">
    <property type="entry name" value="ADP-RIBOSYLGLYCOHYDROLASE-RELATED"/>
    <property type="match status" value="1"/>
</dbReference>
<evidence type="ECO:0000313" key="2">
    <source>
        <dbReference type="Proteomes" id="UP001301388"/>
    </source>
</evidence>
<dbReference type="PANTHER" id="PTHR16222">
    <property type="entry name" value="ADP-RIBOSYLGLYCOHYDROLASE"/>
    <property type="match status" value="1"/>
</dbReference>
<dbReference type="SUPFAM" id="SSF101478">
    <property type="entry name" value="ADP-ribosylglycohydrolase"/>
    <property type="match status" value="1"/>
</dbReference>
<dbReference type="InterPro" id="IPR005502">
    <property type="entry name" value="Ribosyl_crysJ1"/>
</dbReference>
<dbReference type="RefSeq" id="WP_323263487.1">
    <property type="nucleotide sequence ID" value="NZ_JAYGIE010000129.1"/>
</dbReference>
<proteinExistence type="predicted"/>